<keyword evidence="1" id="KW-0732">Signal</keyword>
<protein>
    <recommendedName>
        <fullName evidence="4">Late embryogenesis abundant protein LEA-2 subgroup domain-containing protein</fullName>
    </recommendedName>
</protein>
<comment type="caution">
    <text evidence="2">The sequence shown here is derived from an EMBL/GenBank/DDBJ whole genome shotgun (WGS) entry which is preliminary data.</text>
</comment>
<feature type="signal peptide" evidence="1">
    <location>
        <begin position="1"/>
        <end position="18"/>
    </location>
</feature>
<proteinExistence type="predicted"/>
<gene>
    <name evidence="2" type="ORF">HU200_031665</name>
</gene>
<name>A0A835BPP1_9POAL</name>
<dbReference type="OrthoDB" id="686111at2759"/>
<dbReference type="EMBL" id="JACEFO010001776">
    <property type="protein sequence ID" value="KAF8704170.1"/>
    <property type="molecule type" value="Genomic_DNA"/>
</dbReference>
<accession>A0A835BPP1</accession>
<dbReference type="AlphaFoldDB" id="A0A835BPP1"/>
<evidence type="ECO:0008006" key="4">
    <source>
        <dbReference type="Google" id="ProtNLM"/>
    </source>
</evidence>
<feature type="chain" id="PRO_5032431367" description="Late embryogenesis abundant protein LEA-2 subgroup domain-containing protein" evidence="1">
    <location>
        <begin position="19"/>
        <end position="178"/>
    </location>
</feature>
<dbReference type="PANTHER" id="PTHR33994:SF19">
    <property type="entry name" value="LATE EMBRYOGENESIS ABUNDANT PROTEIN LEA-2 SUBGROUP DOMAIN-CONTAINING PROTEIN"/>
    <property type="match status" value="1"/>
</dbReference>
<dbReference type="Proteomes" id="UP000636709">
    <property type="component" value="Unassembled WGS sequence"/>
</dbReference>
<keyword evidence="3" id="KW-1185">Reference proteome</keyword>
<organism evidence="2 3">
    <name type="scientific">Digitaria exilis</name>
    <dbReference type="NCBI Taxonomy" id="1010633"/>
    <lineage>
        <taxon>Eukaryota</taxon>
        <taxon>Viridiplantae</taxon>
        <taxon>Streptophyta</taxon>
        <taxon>Embryophyta</taxon>
        <taxon>Tracheophyta</taxon>
        <taxon>Spermatophyta</taxon>
        <taxon>Magnoliopsida</taxon>
        <taxon>Liliopsida</taxon>
        <taxon>Poales</taxon>
        <taxon>Poaceae</taxon>
        <taxon>PACMAD clade</taxon>
        <taxon>Panicoideae</taxon>
        <taxon>Panicodae</taxon>
        <taxon>Paniceae</taxon>
        <taxon>Anthephorinae</taxon>
        <taxon>Digitaria</taxon>
    </lineage>
</organism>
<evidence type="ECO:0000313" key="3">
    <source>
        <dbReference type="Proteomes" id="UP000636709"/>
    </source>
</evidence>
<evidence type="ECO:0000313" key="2">
    <source>
        <dbReference type="EMBL" id="KAF8704170.1"/>
    </source>
</evidence>
<evidence type="ECO:0000256" key="1">
    <source>
        <dbReference type="SAM" id="SignalP"/>
    </source>
</evidence>
<sequence>MLIWFVVFIAAMISSSKSRDQDYMVAITGVTGLDDLASATGDEPSLSPVFNLTVRIDNSGNTLHRACVYGLSTAVVSYGDAFLGKGSVPPFCAEKEEVQERAATAWGQGVVVPQFLRERLAGEMKRGEAAVDVQVTSESTDRVLVCSEVKIGGDHAPCRREEVYRRSAPAADGSTASA</sequence>
<dbReference type="PANTHER" id="PTHR33994">
    <property type="entry name" value="OS04G0515000 PROTEIN"/>
    <property type="match status" value="1"/>
</dbReference>
<reference evidence="2" key="1">
    <citation type="submission" date="2020-07" db="EMBL/GenBank/DDBJ databases">
        <title>Genome sequence and genetic diversity analysis of an under-domesticated orphan crop, white fonio (Digitaria exilis).</title>
        <authorList>
            <person name="Bennetzen J.L."/>
            <person name="Chen S."/>
            <person name="Ma X."/>
            <person name="Wang X."/>
            <person name="Yssel A.E.J."/>
            <person name="Chaluvadi S.R."/>
            <person name="Johnson M."/>
            <person name="Gangashetty P."/>
            <person name="Hamidou F."/>
            <person name="Sanogo M.D."/>
            <person name="Zwaenepoel A."/>
            <person name="Wallace J."/>
            <person name="Van De Peer Y."/>
            <person name="Van Deynze A."/>
        </authorList>
    </citation>
    <scope>NUCLEOTIDE SEQUENCE</scope>
    <source>
        <tissue evidence="2">Leaves</tissue>
    </source>
</reference>